<feature type="signal peptide" evidence="2">
    <location>
        <begin position="1"/>
        <end position="25"/>
    </location>
</feature>
<dbReference type="InterPro" id="IPR036582">
    <property type="entry name" value="Mao_N_sf"/>
</dbReference>
<keyword evidence="1" id="KW-0697">Rotamase</keyword>
<dbReference type="OrthoDB" id="14196at2"/>
<dbReference type="Pfam" id="PF07833">
    <property type="entry name" value="Cu_amine_oxidN1"/>
    <property type="match status" value="1"/>
</dbReference>
<dbReference type="InterPro" id="IPR000297">
    <property type="entry name" value="PPIase_PpiC"/>
</dbReference>
<proteinExistence type="predicted"/>
<feature type="domain" description="PpiC" evidence="3">
    <location>
        <begin position="236"/>
        <end position="339"/>
    </location>
</feature>
<evidence type="ECO:0000259" key="3">
    <source>
        <dbReference type="PROSITE" id="PS50198"/>
    </source>
</evidence>
<keyword evidence="2" id="KW-0732">Signal</keyword>
<evidence type="ECO:0000313" key="5">
    <source>
        <dbReference type="Proteomes" id="UP000215509"/>
    </source>
</evidence>
<dbReference type="PROSITE" id="PS50198">
    <property type="entry name" value="PPIC_PPIASE_2"/>
    <property type="match status" value="1"/>
</dbReference>
<accession>A0A229UXU2</accession>
<dbReference type="Gene3D" id="3.10.50.40">
    <property type="match status" value="1"/>
</dbReference>
<dbReference type="InterPro" id="IPR046357">
    <property type="entry name" value="PPIase_dom_sf"/>
</dbReference>
<keyword evidence="5" id="KW-1185">Reference proteome</keyword>
<dbReference type="Proteomes" id="UP000215509">
    <property type="component" value="Unassembled WGS sequence"/>
</dbReference>
<dbReference type="SUPFAM" id="SSF54534">
    <property type="entry name" value="FKBP-like"/>
    <property type="match status" value="1"/>
</dbReference>
<sequence>MNDKVKGLVLGLSLGVMLTGSVAFANGAGTQIEVYFKNLKYMFDGTEKSPTAEQGQGFVYNGTTYVPLRFVSEALGKEVQWDGDTDTIWVGKKVDLSAVIATYQGGQVTLGEYQKFVSVLGLVYPSYAQHENEAEYKKFVIDQLVGYRLSAARLTEDERNSLPALVDNQINAVKKNVETDGQTLSSLLGKSGLTEADYRSYLELAMGSDLWFKGQVTDEKAKAVYDQKVSSKDESLIRASVRHILIQLKDDKGNTRTQEELDKKVKEIQDKLKNGEDFAALAKQYSEDPGSKDNGGLYTNAAVTDWVEPFKKAAIELELNKISDPVKTDYGYHIMRVESRSNVSFEDSKAEIAANLKTELVQKFMSTEVPSLMTKVDLPK</sequence>
<dbReference type="EMBL" id="NMQW01000002">
    <property type="protein sequence ID" value="OXM88274.1"/>
    <property type="molecule type" value="Genomic_DNA"/>
</dbReference>
<dbReference type="SUPFAM" id="SSF109998">
    <property type="entry name" value="Triger factor/SurA peptide-binding domain-like"/>
    <property type="match status" value="1"/>
</dbReference>
<evidence type="ECO:0000313" key="4">
    <source>
        <dbReference type="EMBL" id="OXM88274.1"/>
    </source>
</evidence>
<comment type="caution">
    <text evidence="4">The sequence shown here is derived from an EMBL/GenBank/DDBJ whole genome shotgun (WGS) entry which is preliminary data.</text>
</comment>
<reference evidence="4 5" key="1">
    <citation type="submission" date="2017-07" db="EMBL/GenBank/DDBJ databases">
        <title>Genome sequencing and assembly of Paenibacillus rigui.</title>
        <authorList>
            <person name="Mayilraj S."/>
        </authorList>
    </citation>
    <scope>NUCLEOTIDE SEQUENCE [LARGE SCALE GENOMIC DNA]</scope>
    <source>
        <strain evidence="4 5">JCM 16352</strain>
    </source>
</reference>
<protein>
    <submittedName>
        <fullName evidence="4">Peptidylprolyl isomerase</fullName>
    </submittedName>
</protein>
<dbReference type="GO" id="GO:0003755">
    <property type="term" value="F:peptidyl-prolyl cis-trans isomerase activity"/>
    <property type="evidence" value="ECO:0007669"/>
    <property type="project" value="UniProtKB-KW"/>
</dbReference>
<evidence type="ECO:0000256" key="2">
    <source>
        <dbReference type="SAM" id="SignalP"/>
    </source>
</evidence>
<organism evidence="4 5">
    <name type="scientific">Paenibacillus rigui</name>
    <dbReference type="NCBI Taxonomy" id="554312"/>
    <lineage>
        <taxon>Bacteria</taxon>
        <taxon>Bacillati</taxon>
        <taxon>Bacillota</taxon>
        <taxon>Bacilli</taxon>
        <taxon>Bacillales</taxon>
        <taxon>Paenibacillaceae</taxon>
        <taxon>Paenibacillus</taxon>
    </lineage>
</organism>
<dbReference type="PANTHER" id="PTHR47245:SF2">
    <property type="entry name" value="PEPTIDYL-PROLYL CIS-TRANS ISOMERASE HP_0175-RELATED"/>
    <property type="match status" value="1"/>
</dbReference>
<dbReference type="InterPro" id="IPR012854">
    <property type="entry name" value="Cu_amine_oxidase-like_N"/>
</dbReference>
<dbReference type="InterPro" id="IPR027304">
    <property type="entry name" value="Trigger_fact/SurA_dom_sf"/>
</dbReference>
<dbReference type="AlphaFoldDB" id="A0A229UXU2"/>
<dbReference type="Pfam" id="PF13616">
    <property type="entry name" value="Rotamase_3"/>
    <property type="match status" value="1"/>
</dbReference>
<dbReference type="RefSeq" id="WP_094013523.1">
    <property type="nucleotide sequence ID" value="NZ_NMQW01000002.1"/>
</dbReference>
<keyword evidence="1 4" id="KW-0413">Isomerase</keyword>
<dbReference type="PANTHER" id="PTHR47245">
    <property type="entry name" value="PEPTIDYLPROLYL ISOMERASE"/>
    <property type="match status" value="1"/>
</dbReference>
<dbReference type="InterPro" id="IPR050245">
    <property type="entry name" value="PrsA_foldase"/>
</dbReference>
<dbReference type="Gene3D" id="3.30.457.10">
    <property type="entry name" value="Copper amine oxidase-like, N-terminal domain"/>
    <property type="match status" value="1"/>
</dbReference>
<name>A0A229UXU2_9BACL</name>
<gene>
    <name evidence="4" type="ORF">CF651_02630</name>
</gene>
<dbReference type="SUPFAM" id="SSF55383">
    <property type="entry name" value="Copper amine oxidase, domain N"/>
    <property type="match status" value="1"/>
</dbReference>
<feature type="chain" id="PRO_5013348172" evidence="2">
    <location>
        <begin position="26"/>
        <end position="380"/>
    </location>
</feature>
<evidence type="ECO:0000256" key="1">
    <source>
        <dbReference type="PROSITE-ProRule" id="PRU00278"/>
    </source>
</evidence>